<feature type="transmembrane region" description="Helical" evidence="2">
    <location>
        <begin position="249"/>
        <end position="266"/>
    </location>
</feature>
<sequence>MSSGEGAPVTRPATEDVAEGKDTGRGPQGSGAPEERPQGSAATEEQPEGKRLHPVTPWRRAWAPIAGLAAFTFQDFERTRQWFEQLTLGWLLAAFAVLVPVAAAYGFLSWWYTSYLVTDTELRIRTGLLFRRTAHIRLDRIQAVDVGRPMLARIAQVAKLKLDVVGADAKDELAFLGEREAVALRAELLARAAGMAPEAAPTAGEAPARDLLRVTPRMLIVSVLLLSGGWLLLVALVLVPALIYTATGNVWPALAAVVPLAGAMWGNTAGRVLKEFDWTVQESPDGLRIDRGLLDRAHETVPPGRIQYVRVVEPLLWRRRGWVRVELQVAGAGKERGGVLLPVATRADAARVLARALPGVELDAVAASLSPAPPRARWCAPFWWRSYAHGVTGTVFATRTGRVRRQTELVPHAKVQSVRSEQGPWQRRLGLADVTVDHGANGWARARLRDADEARALVAAQAERSRTGRRTARPERWLT</sequence>
<name>A0ABU2NXU5_9ACTN</name>
<accession>A0ABU2NXU5</accession>
<comment type="caution">
    <text evidence="4">The sequence shown here is derived from an EMBL/GenBank/DDBJ whole genome shotgun (WGS) entry which is preliminary data.</text>
</comment>
<dbReference type="Proteomes" id="UP001183414">
    <property type="component" value="Unassembled WGS sequence"/>
</dbReference>
<proteinExistence type="predicted"/>
<gene>
    <name evidence="4" type="ORF">RM572_23875</name>
</gene>
<evidence type="ECO:0000313" key="5">
    <source>
        <dbReference type="Proteomes" id="UP001183414"/>
    </source>
</evidence>
<organism evidence="4 5">
    <name type="scientific">Streptomyces hazeniae</name>
    <dbReference type="NCBI Taxonomy" id="3075538"/>
    <lineage>
        <taxon>Bacteria</taxon>
        <taxon>Bacillati</taxon>
        <taxon>Actinomycetota</taxon>
        <taxon>Actinomycetes</taxon>
        <taxon>Kitasatosporales</taxon>
        <taxon>Streptomycetaceae</taxon>
        <taxon>Streptomyces</taxon>
    </lineage>
</organism>
<keyword evidence="2" id="KW-0812">Transmembrane</keyword>
<feature type="region of interest" description="Disordered" evidence="1">
    <location>
        <begin position="1"/>
        <end position="53"/>
    </location>
</feature>
<dbReference type="PANTHER" id="PTHR34473:SF2">
    <property type="entry name" value="UPF0699 TRANSMEMBRANE PROTEIN YDBT"/>
    <property type="match status" value="1"/>
</dbReference>
<dbReference type="EMBL" id="JAVREQ010000026">
    <property type="protein sequence ID" value="MDT0381804.1"/>
    <property type="molecule type" value="Genomic_DNA"/>
</dbReference>
<dbReference type="Pfam" id="PF03703">
    <property type="entry name" value="bPH_2"/>
    <property type="match status" value="3"/>
</dbReference>
<protein>
    <submittedName>
        <fullName evidence="4">PH domain-containing protein</fullName>
    </submittedName>
</protein>
<dbReference type="InterPro" id="IPR014529">
    <property type="entry name" value="UCP026631"/>
</dbReference>
<feature type="domain" description="YdbS-like PH" evidence="3">
    <location>
        <begin position="110"/>
        <end position="187"/>
    </location>
</feature>
<feature type="transmembrane region" description="Helical" evidence="2">
    <location>
        <begin position="219"/>
        <end position="243"/>
    </location>
</feature>
<dbReference type="RefSeq" id="WP_311675462.1">
    <property type="nucleotide sequence ID" value="NZ_JAVREQ010000026.1"/>
</dbReference>
<keyword evidence="2" id="KW-1133">Transmembrane helix</keyword>
<evidence type="ECO:0000256" key="1">
    <source>
        <dbReference type="SAM" id="MobiDB-lite"/>
    </source>
</evidence>
<keyword evidence="2" id="KW-0472">Membrane</keyword>
<feature type="domain" description="YdbS-like PH" evidence="3">
    <location>
        <begin position="384"/>
        <end position="458"/>
    </location>
</feature>
<dbReference type="PANTHER" id="PTHR34473">
    <property type="entry name" value="UPF0699 TRANSMEMBRANE PROTEIN YDBS"/>
    <property type="match status" value="1"/>
</dbReference>
<dbReference type="PIRSF" id="PIRSF026631">
    <property type="entry name" value="UCP026631"/>
    <property type="match status" value="1"/>
</dbReference>
<evidence type="ECO:0000313" key="4">
    <source>
        <dbReference type="EMBL" id="MDT0381804.1"/>
    </source>
</evidence>
<feature type="transmembrane region" description="Helical" evidence="2">
    <location>
        <begin position="88"/>
        <end position="113"/>
    </location>
</feature>
<evidence type="ECO:0000256" key="2">
    <source>
        <dbReference type="SAM" id="Phobius"/>
    </source>
</evidence>
<evidence type="ECO:0000259" key="3">
    <source>
        <dbReference type="Pfam" id="PF03703"/>
    </source>
</evidence>
<keyword evidence="5" id="KW-1185">Reference proteome</keyword>
<feature type="domain" description="YdbS-like PH" evidence="3">
    <location>
        <begin position="281"/>
        <end position="354"/>
    </location>
</feature>
<dbReference type="InterPro" id="IPR005182">
    <property type="entry name" value="YdbS-like_PH"/>
</dbReference>
<reference evidence="5" key="1">
    <citation type="submission" date="2023-07" db="EMBL/GenBank/DDBJ databases">
        <title>30 novel species of actinomycetes from the DSMZ collection.</title>
        <authorList>
            <person name="Nouioui I."/>
        </authorList>
    </citation>
    <scope>NUCLEOTIDE SEQUENCE [LARGE SCALE GENOMIC DNA]</scope>
    <source>
        <strain evidence="5">DSM 42041</strain>
    </source>
</reference>